<sequence>MSVRTELPPVSSPDDDVAESKMEIMQKSKRVHSPATLGHSAEKSLSLIMDQGSIPLQSHDGITSRSHSWT</sequence>
<accession>A0AAE1AWM3</accession>
<protein>
    <submittedName>
        <fullName evidence="2">Uncharacterized protein</fullName>
    </submittedName>
</protein>
<evidence type="ECO:0000313" key="3">
    <source>
        <dbReference type="Proteomes" id="UP001283361"/>
    </source>
</evidence>
<keyword evidence="3" id="KW-1185">Reference proteome</keyword>
<feature type="region of interest" description="Disordered" evidence="1">
    <location>
        <begin position="25"/>
        <end position="44"/>
    </location>
</feature>
<evidence type="ECO:0000313" key="2">
    <source>
        <dbReference type="EMBL" id="KAK3794706.1"/>
    </source>
</evidence>
<name>A0AAE1AWM3_9GAST</name>
<reference evidence="2" key="1">
    <citation type="journal article" date="2023" name="G3 (Bethesda)">
        <title>A reference genome for the long-term kleptoplast-retaining sea slug Elysia crispata morphotype clarki.</title>
        <authorList>
            <person name="Eastman K.E."/>
            <person name="Pendleton A.L."/>
            <person name="Shaikh M.A."/>
            <person name="Suttiyut T."/>
            <person name="Ogas R."/>
            <person name="Tomko P."/>
            <person name="Gavelis G."/>
            <person name="Widhalm J.R."/>
            <person name="Wisecaver J.H."/>
        </authorList>
    </citation>
    <scope>NUCLEOTIDE SEQUENCE</scope>
    <source>
        <strain evidence="2">ECLA1</strain>
    </source>
</reference>
<comment type="caution">
    <text evidence="2">The sequence shown here is derived from an EMBL/GenBank/DDBJ whole genome shotgun (WGS) entry which is preliminary data.</text>
</comment>
<organism evidence="2 3">
    <name type="scientific">Elysia crispata</name>
    <name type="common">lettuce slug</name>
    <dbReference type="NCBI Taxonomy" id="231223"/>
    <lineage>
        <taxon>Eukaryota</taxon>
        <taxon>Metazoa</taxon>
        <taxon>Spiralia</taxon>
        <taxon>Lophotrochozoa</taxon>
        <taxon>Mollusca</taxon>
        <taxon>Gastropoda</taxon>
        <taxon>Heterobranchia</taxon>
        <taxon>Euthyneura</taxon>
        <taxon>Panpulmonata</taxon>
        <taxon>Sacoglossa</taxon>
        <taxon>Placobranchoidea</taxon>
        <taxon>Plakobranchidae</taxon>
        <taxon>Elysia</taxon>
    </lineage>
</organism>
<evidence type="ECO:0000256" key="1">
    <source>
        <dbReference type="SAM" id="MobiDB-lite"/>
    </source>
</evidence>
<gene>
    <name evidence="2" type="ORF">RRG08_014771</name>
</gene>
<dbReference type="EMBL" id="JAWDGP010001095">
    <property type="protein sequence ID" value="KAK3794706.1"/>
    <property type="molecule type" value="Genomic_DNA"/>
</dbReference>
<dbReference type="Proteomes" id="UP001283361">
    <property type="component" value="Unassembled WGS sequence"/>
</dbReference>
<proteinExistence type="predicted"/>
<dbReference type="AlphaFoldDB" id="A0AAE1AWM3"/>